<feature type="coiled-coil region" evidence="1">
    <location>
        <begin position="55"/>
        <end position="96"/>
    </location>
</feature>
<evidence type="ECO:0000256" key="1">
    <source>
        <dbReference type="SAM" id="Coils"/>
    </source>
</evidence>
<dbReference type="Proteomes" id="UP000478052">
    <property type="component" value="Unassembled WGS sequence"/>
</dbReference>
<dbReference type="EMBL" id="VUJU01008887">
    <property type="protein sequence ID" value="KAF0724581.1"/>
    <property type="molecule type" value="Genomic_DNA"/>
</dbReference>
<reference evidence="3 4" key="1">
    <citation type="submission" date="2019-08" db="EMBL/GenBank/DDBJ databases">
        <title>Whole genome of Aphis craccivora.</title>
        <authorList>
            <person name="Voronova N.V."/>
            <person name="Shulinski R.S."/>
            <person name="Bandarenka Y.V."/>
            <person name="Zhorov D.G."/>
            <person name="Warner D."/>
        </authorList>
    </citation>
    <scope>NUCLEOTIDE SEQUENCE [LARGE SCALE GENOMIC DNA]</scope>
    <source>
        <strain evidence="3">180601</strain>
        <tissue evidence="3">Whole Body</tissue>
    </source>
</reference>
<feature type="non-terminal residue" evidence="3">
    <location>
        <position position="1"/>
    </location>
</feature>
<proteinExistence type="predicted"/>
<evidence type="ECO:0000313" key="3">
    <source>
        <dbReference type="EMBL" id="KAF0724581.1"/>
    </source>
</evidence>
<evidence type="ECO:0000259" key="2">
    <source>
        <dbReference type="Pfam" id="PF25298"/>
    </source>
</evidence>
<dbReference type="InterPro" id="IPR057251">
    <property type="entry name" value="FP_C"/>
</dbReference>
<accession>A0A6G0WBE7</accession>
<dbReference type="Pfam" id="PF25298">
    <property type="entry name" value="Baculo_FP_2nd"/>
    <property type="match status" value="1"/>
</dbReference>
<organism evidence="3 4">
    <name type="scientific">Aphis craccivora</name>
    <name type="common">Cowpea aphid</name>
    <dbReference type="NCBI Taxonomy" id="307492"/>
    <lineage>
        <taxon>Eukaryota</taxon>
        <taxon>Metazoa</taxon>
        <taxon>Ecdysozoa</taxon>
        <taxon>Arthropoda</taxon>
        <taxon>Hexapoda</taxon>
        <taxon>Insecta</taxon>
        <taxon>Pterygota</taxon>
        <taxon>Neoptera</taxon>
        <taxon>Paraneoptera</taxon>
        <taxon>Hemiptera</taxon>
        <taxon>Sternorrhyncha</taxon>
        <taxon>Aphidomorpha</taxon>
        <taxon>Aphidoidea</taxon>
        <taxon>Aphididae</taxon>
        <taxon>Aphidini</taxon>
        <taxon>Aphis</taxon>
        <taxon>Aphis</taxon>
    </lineage>
</organism>
<sequence>NCAPISASSLTDILNWICESCEKDSIIKKNVTTRKLESNISNIDNGKEMIMEKKIDDLLAKTKSLEEKISDMENKYMNLERQLNKYKISLINSEQQKLSNHITSDILSAYRLKTKNNVDSKINVKFNNSTTKEAFILEIKTRIRIKNPLKSNQIHSSFQEKTVYINHDLTPSSRKIVWLAKQFTKTYNWKYVWANSKGVYIRKNEGEQIMKLHSVDDVHKLDIENKMGHLIAREN</sequence>
<evidence type="ECO:0000313" key="4">
    <source>
        <dbReference type="Proteomes" id="UP000478052"/>
    </source>
</evidence>
<dbReference type="OrthoDB" id="6629698at2759"/>
<keyword evidence="4" id="KW-1185">Reference proteome</keyword>
<name>A0A6G0WBE7_APHCR</name>
<dbReference type="AlphaFoldDB" id="A0A6G0WBE7"/>
<comment type="caution">
    <text evidence="3">The sequence shown here is derived from an EMBL/GenBank/DDBJ whole genome shotgun (WGS) entry which is preliminary data.</text>
</comment>
<feature type="domain" description="FP protein C-terminal" evidence="2">
    <location>
        <begin position="170"/>
        <end position="221"/>
    </location>
</feature>
<protein>
    <recommendedName>
        <fullName evidence="2">FP protein C-terminal domain-containing protein</fullName>
    </recommendedName>
</protein>
<keyword evidence="1" id="KW-0175">Coiled coil</keyword>
<gene>
    <name evidence="3" type="ORF">FWK35_00019031</name>
</gene>